<organism evidence="4 5">
    <name type="scientific">Saccoglossus kowalevskii</name>
    <name type="common">Acorn worm</name>
    <dbReference type="NCBI Taxonomy" id="10224"/>
    <lineage>
        <taxon>Eukaryota</taxon>
        <taxon>Metazoa</taxon>
        <taxon>Hemichordata</taxon>
        <taxon>Enteropneusta</taxon>
        <taxon>Harrimaniidae</taxon>
        <taxon>Saccoglossus</taxon>
    </lineage>
</organism>
<accession>A0ABM0MS87</accession>
<keyword evidence="4" id="KW-1185">Reference proteome</keyword>
<sequence length="146" mass="16875">MASTGVTLTCGDFMQFQDALKTLRTIDDKIIYALNTTVPTDSFAGKIDAKETCQKLYEDLMNSYDSREIAIKKCITEVSSSVNQYRDVKTKDPNNLDLLKKLRNEQHKLRMMQSELNIEEVVKDRSLKVFYERCRNHYRPPPKGTS</sequence>
<reference evidence="5" key="1">
    <citation type="submission" date="2025-08" db="UniProtKB">
        <authorList>
            <consortium name="RefSeq"/>
        </authorList>
    </citation>
    <scope>IDENTIFICATION</scope>
    <source>
        <tissue evidence="5">Testes</tissue>
    </source>
</reference>
<evidence type="ECO:0000313" key="4">
    <source>
        <dbReference type="Proteomes" id="UP000694865"/>
    </source>
</evidence>
<comment type="similarity">
    <text evidence="1">Belongs to the MIX23 family.</text>
</comment>
<dbReference type="PANTHER" id="PTHR31905">
    <property type="entry name" value="COILED-COIL DOMAIN-CONTAINING PROTEIN 58"/>
    <property type="match status" value="1"/>
</dbReference>
<gene>
    <name evidence="5" type="primary">LOC102804794</name>
</gene>
<evidence type="ECO:0000256" key="2">
    <source>
        <dbReference type="ARBA" id="ARBA00024228"/>
    </source>
</evidence>
<proteinExistence type="inferred from homology"/>
<dbReference type="InterPro" id="IPR019171">
    <property type="entry name" value="MIX23"/>
</dbReference>
<evidence type="ECO:0000256" key="1">
    <source>
        <dbReference type="ARBA" id="ARBA00024204"/>
    </source>
</evidence>
<dbReference type="PANTHER" id="PTHR31905:SF2">
    <property type="entry name" value="PROTEIN MIX23"/>
    <property type="match status" value="1"/>
</dbReference>
<evidence type="ECO:0000313" key="5">
    <source>
        <dbReference type="RefSeq" id="XP_006822878.1"/>
    </source>
</evidence>
<name>A0ABM0MS87_SACKO</name>
<dbReference type="GeneID" id="102804794"/>
<dbReference type="RefSeq" id="XP_006822878.1">
    <property type="nucleotide sequence ID" value="XM_006822815.1"/>
</dbReference>
<dbReference type="Pfam" id="PF09774">
    <property type="entry name" value="MIX23"/>
    <property type="match status" value="1"/>
</dbReference>
<protein>
    <recommendedName>
        <fullName evidence="2">Protein MIX23</fullName>
    </recommendedName>
    <alternativeName>
        <fullName evidence="3">Coiled-coil domain-containing protein 58</fullName>
    </alternativeName>
</protein>
<dbReference type="Proteomes" id="UP000694865">
    <property type="component" value="Unplaced"/>
</dbReference>
<evidence type="ECO:0000256" key="3">
    <source>
        <dbReference type="ARBA" id="ARBA00030733"/>
    </source>
</evidence>